<evidence type="ECO:0000256" key="3">
    <source>
        <dbReference type="PROSITE-ProRule" id="PRU10038"/>
    </source>
</evidence>
<dbReference type="GO" id="GO:0016787">
    <property type="term" value="F:hydrolase activity"/>
    <property type="evidence" value="ECO:0007669"/>
    <property type="project" value="UniProtKB-KW"/>
</dbReference>
<evidence type="ECO:0000256" key="2">
    <source>
        <dbReference type="ARBA" id="ARBA00022801"/>
    </source>
</evidence>
<comment type="similarity">
    <text evidence="1">Belongs to the 'GDXG' lipolytic enzyme family.</text>
</comment>
<keyword evidence="2 5" id="KW-0378">Hydrolase</keyword>
<keyword evidence="6" id="KW-1185">Reference proteome</keyword>
<evidence type="ECO:0000256" key="1">
    <source>
        <dbReference type="ARBA" id="ARBA00010515"/>
    </source>
</evidence>
<name>A0A1R4EZC5_9MICO</name>
<dbReference type="EC" id="3.1.1.-" evidence="5"/>
<dbReference type="OrthoDB" id="9803828at2"/>
<dbReference type="Pfam" id="PF07859">
    <property type="entry name" value="Abhydrolase_3"/>
    <property type="match status" value="1"/>
</dbReference>
<dbReference type="Proteomes" id="UP000195787">
    <property type="component" value="Unassembled WGS sequence"/>
</dbReference>
<dbReference type="Gene3D" id="3.40.50.1820">
    <property type="entry name" value="alpha/beta hydrolase"/>
    <property type="match status" value="1"/>
</dbReference>
<feature type="domain" description="Alpha/beta hydrolase fold-3" evidence="4">
    <location>
        <begin position="82"/>
        <end position="279"/>
    </location>
</feature>
<proteinExistence type="inferred from homology"/>
<dbReference type="SUPFAM" id="SSF53474">
    <property type="entry name" value="alpha/beta-Hydrolases"/>
    <property type="match status" value="1"/>
</dbReference>
<evidence type="ECO:0000259" key="4">
    <source>
        <dbReference type="Pfam" id="PF07859"/>
    </source>
</evidence>
<protein>
    <submittedName>
        <fullName evidence="5">Esterase/lipase</fullName>
        <ecNumber evidence="5">3.1.1.-</ecNumber>
    </submittedName>
</protein>
<dbReference type="InterPro" id="IPR013094">
    <property type="entry name" value="AB_hydrolase_3"/>
</dbReference>
<feature type="active site" evidence="3">
    <location>
        <position position="153"/>
    </location>
</feature>
<dbReference type="PANTHER" id="PTHR48081:SF8">
    <property type="entry name" value="ALPHA_BETA HYDROLASE FOLD-3 DOMAIN-CONTAINING PROTEIN-RELATED"/>
    <property type="match status" value="1"/>
</dbReference>
<reference evidence="5 6" key="1">
    <citation type="submission" date="2017-02" db="EMBL/GenBank/DDBJ databases">
        <authorList>
            <person name="Peterson S.W."/>
        </authorList>
    </citation>
    <scope>NUCLEOTIDE SEQUENCE [LARGE SCALE GENOMIC DNA]</scope>
    <source>
        <strain evidence="5 6">LMG 22410</strain>
    </source>
</reference>
<dbReference type="RefSeq" id="WP_086990672.1">
    <property type="nucleotide sequence ID" value="NZ_FUHU01000009.1"/>
</dbReference>
<evidence type="ECO:0000313" key="6">
    <source>
        <dbReference type="Proteomes" id="UP000195787"/>
    </source>
</evidence>
<dbReference type="InterPro" id="IPR029058">
    <property type="entry name" value="AB_hydrolase_fold"/>
</dbReference>
<dbReference type="PANTHER" id="PTHR48081">
    <property type="entry name" value="AB HYDROLASE SUPERFAMILY PROTEIN C4A8.06C"/>
    <property type="match status" value="1"/>
</dbReference>
<dbReference type="EMBL" id="FUHU01000009">
    <property type="protein sequence ID" value="SJM49038.1"/>
    <property type="molecule type" value="Genomic_DNA"/>
</dbReference>
<dbReference type="InterPro" id="IPR033140">
    <property type="entry name" value="Lipase_GDXG_put_SER_AS"/>
</dbReference>
<dbReference type="InterPro" id="IPR050300">
    <property type="entry name" value="GDXG_lipolytic_enzyme"/>
</dbReference>
<organism evidence="5 6">
    <name type="scientific">Agrococcus casei LMG 22410</name>
    <dbReference type="NCBI Taxonomy" id="1255656"/>
    <lineage>
        <taxon>Bacteria</taxon>
        <taxon>Bacillati</taxon>
        <taxon>Actinomycetota</taxon>
        <taxon>Actinomycetes</taxon>
        <taxon>Micrococcales</taxon>
        <taxon>Microbacteriaceae</taxon>
        <taxon>Agrococcus</taxon>
    </lineage>
</organism>
<sequence length="298" mass="32059">MPVLLPQCIVPLILTARKSNVPFVSEAGARQRMHERLLRPASFAPPERLDGVIVSRRVPQPEGWPVYDVEPTEADARPESAVVYVHGGGWVNEIVEPHWQLIARIARETGQRVVVPVYPLIPFGSARAVRDGVIALIRAELDSGVQVKLAGDSSGGQIALSAALALRDAGTVLPATVLLSPGLDLTWQNPEIEAVQPSDPWLARPGGRVLADEWRAGDALEDPAVSTLFGDMRGLGPLTIVTGARDVLNPDAHVLRRKARAQGVPVSWHEGRGQLHVFALLPTWAGDQGARVIVSSLN</sequence>
<dbReference type="PROSITE" id="PS01174">
    <property type="entry name" value="LIPASE_GDXG_SER"/>
    <property type="match status" value="1"/>
</dbReference>
<accession>A0A1R4EZC5</accession>
<dbReference type="GeneID" id="303171931"/>
<gene>
    <name evidence="5" type="ORF">CZ674_01780</name>
</gene>
<dbReference type="AlphaFoldDB" id="A0A1R4EZC5"/>
<evidence type="ECO:0000313" key="5">
    <source>
        <dbReference type="EMBL" id="SJM49038.1"/>
    </source>
</evidence>